<feature type="non-terminal residue" evidence="2">
    <location>
        <position position="77"/>
    </location>
</feature>
<feature type="region of interest" description="Disordered" evidence="1">
    <location>
        <begin position="1"/>
        <end position="32"/>
    </location>
</feature>
<dbReference type="AlphaFoldDB" id="A0A1A7ZTC8"/>
<feature type="compositionally biased region" description="Basic and acidic residues" evidence="1">
    <location>
        <begin position="1"/>
        <end position="19"/>
    </location>
</feature>
<sequence length="77" mass="8786">GEAGDRVKEEARVKTRSDMQKQGTGRRRGRGQVKVVVAGRVQGRGREKNKVRRLRPGRVNGWKIYWHEAFNNLAETG</sequence>
<name>A0A1A7ZTC8_NOTFU</name>
<feature type="non-terminal residue" evidence="2">
    <location>
        <position position="1"/>
    </location>
</feature>
<gene>
    <name evidence="2" type="primary">Nfu_g_1_006817</name>
</gene>
<evidence type="ECO:0000313" key="2">
    <source>
        <dbReference type="EMBL" id="SBP46029.1"/>
    </source>
</evidence>
<reference evidence="2" key="1">
    <citation type="submission" date="2016-05" db="EMBL/GenBank/DDBJ databases">
        <authorList>
            <person name="Lavstsen T."/>
            <person name="Jespersen J.S."/>
        </authorList>
    </citation>
    <scope>NUCLEOTIDE SEQUENCE</scope>
    <source>
        <tissue evidence="2">Brain</tissue>
    </source>
</reference>
<dbReference type="EMBL" id="HADY01007544">
    <property type="protein sequence ID" value="SBP46029.1"/>
    <property type="molecule type" value="Transcribed_RNA"/>
</dbReference>
<protein>
    <submittedName>
        <fullName evidence="2">Uncharacterized protein</fullName>
    </submittedName>
</protein>
<organism evidence="2">
    <name type="scientific">Nothobranchius furzeri</name>
    <name type="common">Turquoise killifish</name>
    <dbReference type="NCBI Taxonomy" id="105023"/>
    <lineage>
        <taxon>Eukaryota</taxon>
        <taxon>Metazoa</taxon>
        <taxon>Chordata</taxon>
        <taxon>Craniata</taxon>
        <taxon>Vertebrata</taxon>
        <taxon>Euteleostomi</taxon>
        <taxon>Actinopterygii</taxon>
        <taxon>Neopterygii</taxon>
        <taxon>Teleostei</taxon>
        <taxon>Neoteleostei</taxon>
        <taxon>Acanthomorphata</taxon>
        <taxon>Ovalentaria</taxon>
        <taxon>Atherinomorphae</taxon>
        <taxon>Cyprinodontiformes</taxon>
        <taxon>Nothobranchiidae</taxon>
        <taxon>Nothobranchius</taxon>
    </lineage>
</organism>
<reference evidence="2" key="2">
    <citation type="submission" date="2016-06" db="EMBL/GenBank/DDBJ databases">
        <title>The genome of a short-lived fish provides insights into sex chromosome evolution and the genetic control of aging.</title>
        <authorList>
            <person name="Reichwald K."/>
            <person name="Felder M."/>
            <person name="Petzold A."/>
            <person name="Koch P."/>
            <person name="Groth M."/>
            <person name="Platzer M."/>
        </authorList>
    </citation>
    <scope>NUCLEOTIDE SEQUENCE</scope>
    <source>
        <tissue evidence="2">Brain</tissue>
    </source>
</reference>
<proteinExistence type="predicted"/>
<evidence type="ECO:0000256" key="1">
    <source>
        <dbReference type="SAM" id="MobiDB-lite"/>
    </source>
</evidence>
<accession>A0A1A7ZTC8</accession>